<name>A0A0V0TCS6_9BILA</name>
<proteinExistence type="predicted"/>
<accession>A0A0V0TCS6</accession>
<keyword evidence="2" id="KW-1185">Reference proteome</keyword>
<sequence length="59" mass="6782">MSNGLELVKIVCCFDMLKASIITRRCDNVKTVANQQIQNLEADVHDQLKGYKILPHFYD</sequence>
<protein>
    <submittedName>
        <fullName evidence="1">Uncharacterized protein</fullName>
    </submittedName>
</protein>
<organism evidence="1 2">
    <name type="scientific">Trichinella murrelli</name>
    <dbReference type="NCBI Taxonomy" id="144512"/>
    <lineage>
        <taxon>Eukaryota</taxon>
        <taxon>Metazoa</taxon>
        <taxon>Ecdysozoa</taxon>
        <taxon>Nematoda</taxon>
        <taxon>Enoplea</taxon>
        <taxon>Dorylaimia</taxon>
        <taxon>Trichinellida</taxon>
        <taxon>Trichinellidae</taxon>
        <taxon>Trichinella</taxon>
    </lineage>
</organism>
<dbReference type="EMBL" id="JYDJ01000342">
    <property type="protein sequence ID" value="KRX36813.1"/>
    <property type="molecule type" value="Genomic_DNA"/>
</dbReference>
<comment type="caution">
    <text evidence="1">The sequence shown here is derived from an EMBL/GenBank/DDBJ whole genome shotgun (WGS) entry which is preliminary data.</text>
</comment>
<reference evidence="1 2" key="1">
    <citation type="submission" date="2015-01" db="EMBL/GenBank/DDBJ databases">
        <title>Evolution of Trichinella species and genotypes.</title>
        <authorList>
            <person name="Korhonen P.K."/>
            <person name="Edoardo P."/>
            <person name="Giuseppe L.R."/>
            <person name="Gasser R.B."/>
        </authorList>
    </citation>
    <scope>NUCLEOTIDE SEQUENCE [LARGE SCALE GENOMIC DNA]</scope>
    <source>
        <strain evidence="1">ISS417</strain>
    </source>
</reference>
<dbReference type="Proteomes" id="UP000055048">
    <property type="component" value="Unassembled WGS sequence"/>
</dbReference>
<evidence type="ECO:0000313" key="2">
    <source>
        <dbReference type="Proteomes" id="UP000055048"/>
    </source>
</evidence>
<evidence type="ECO:0000313" key="1">
    <source>
        <dbReference type="EMBL" id="KRX36813.1"/>
    </source>
</evidence>
<dbReference type="AlphaFoldDB" id="A0A0V0TCS6"/>
<gene>
    <name evidence="1" type="ORF">T05_11357</name>
</gene>